<evidence type="ECO:0000313" key="5">
    <source>
        <dbReference type="EMBL" id="PJJ44886.1"/>
    </source>
</evidence>
<accession>A0ABX4N313</accession>
<reference evidence="5 6" key="1">
    <citation type="submission" date="2017-11" db="EMBL/GenBank/DDBJ databases">
        <title>Sequencing the genomes of 1000 actinobacteria strains.</title>
        <authorList>
            <person name="Klenk H.-P."/>
        </authorList>
    </citation>
    <scope>NUCLEOTIDE SEQUENCE [LARGE SCALE GENOMIC DNA]</scope>
    <source>
        <strain evidence="5 6">DSM 12798</strain>
    </source>
</reference>
<dbReference type="InterPro" id="IPR050707">
    <property type="entry name" value="HTH_MetabolicPath_Reg"/>
</dbReference>
<dbReference type="InterPro" id="IPR036388">
    <property type="entry name" value="WH-like_DNA-bd_sf"/>
</dbReference>
<keyword evidence="2" id="KW-0804">Transcription</keyword>
<protein>
    <submittedName>
        <fullName evidence="5">DNA-binding IclR family transcriptional regulator</fullName>
    </submittedName>
</protein>
<dbReference type="Gene3D" id="1.10.10.10">
    <property type="entry name" value="Winged helix-like DNA-binding domain superfamily/Winged helix DNA-binding domain"/>
    <property type="match status" value="1"/>
</dbReference>
<dbReference type="Proteomes" id="UP000229263">
    <property type="component" value="Unassembled WGS sequence"/>
</dbReference>
<evidence type="ECO:0000256" key="1">
    <source>
        <dbReference type="ARBA" id="ARBA00023015"/>
    </source>
</evidence>
<dbReference type="SMART" id="SM00346">
    <property type="entry name" value="HTH_ICLR"/>
    <property type="match status" value="1"/>
</dbReference>
<feature type="region of interest" description="Disordered" evidence="3">
    <location>
        <begin position="1"/>
        <end position="21"/>
    </location>
</feature>
<evidence type="ECO:0000313" key="6">
    <source>
        <dbReference type="Proteomes" id="UP000229263"/>
    </source>
</evidence>
<comment type="caution">
    <text evidence="5">The sequence shown here is derived from an EMBL/GenBank/DDBJ whole genome shotgun (WGS) entry which is preliminary data.</text>
</comment>
<evidence type="ECO:0000256" key="3">
    <source>
        <dbReference type="SAM" id="MobiDB-lite"/>
    </source>
</evidence>
<evidence type="ECO:0000259" key="4">
    <source>
        <dbReference type="PROSITE" id="PS51077"/>
    </source>
</evidence>
<evidence type="ECO:0000256" key="2">
    <source>
        <dbReference type="ARBA" id="ARBA00023163"/>
    </source>
</evidence>
<dbReference type="EMBL" id="PGEY01000001">
    <property type="protein sequence ID" value="PJJ44886.1"/>
    <property type="molecule type" value="Genomic_DNA"/>
</dbReference>
<dbReference type="PROSITE" id="PS51077">
    <property type="entry name" value="HTH_ICLR"/>
    <property type="match status" value="1"/>
</dbReference>
<proteinExistence type="predicted"/>
<dbReference type="Gene3D" id="3.30.450.40">
    <property type="match status" value="2"/>
</dbReference>
<keyword evidence="1" id="KW-0805">Transcription regulation</keyword>
<name>A0ABX4N313_9MICC</name>
<feature type="compositionally biased region" description="Polar residues" evidence="3">
    <location>
        <begin position="8"/>
        <end position="21"/>
    </location>
</feature>
<keyword evidence="5" id="KW-0238">DNA-binding</keyword>
<dbReference type="InterPro" id="IPR036390">
    <property type="entry name" value="WH_DNA-bd_sf"/>
</dbReference>
<dbReference type="PANTHER" id="PTHR30136">
    <property type="entry name" value="HELIX-TURN-HELIX TRANSCRIPTIONAL REGULATOR, ICLR FAMILY"/>
    <property type="match status" value="1"/>
</dbReference>
<dbReference type="Pfam" id="PF09339">
    <property type="entry name" value="HTH_IclR"/>
    <property type="match status" value="1"/>
</dbReference>
<dbReference type="SUPFAM" id="SSF46785">
    <property type="entry name" value="Winged helix' DNA-binding domain"/>
    <property type="match status" value="1"/>
</dbReference>
<feature type="domain" description="HTH iclR-type" evidence="4">
    <location>
        <begin position="23"/>
        <end position="84"/>
    </location>
</feature>
<dbReference type="InterPro" id="IPR005471">
    <property type="entry name" value="Tscrpt_reg_IclR_N"/>
</dbReference>
<keyword evidence="6" id="KW-1185">Reference proteome</keyword>
<dbReference type="InterPro" id="IPR029016">
    <property type="entry name" value="GAF-like_dom_sf"/>
</dbReference>
<dbReference type="PANTHER" id="PTHR30136:SF24">
    <property type="entry name" value="HTH-TYPE TRANSCRIPTIONAL REPRESSOR ALLR"/>
    <property type="match status" value="1"/>
</dbReference>
<sequence length="241" mass="25401">MPDLCHDQNVNNDATSPSRTAGSQTLARGLAILRLVTEAADGLSPAEVAAAADVHRTVAYRILNTLCDAQMLHRGSDGRYRGAAGLLPLAAAGHQHLRTTGLPLLREAADELGITVSLLVREANIAVALAVVSPRHGTYHVAFSEGSHHPITQGAAGLALQAAEPERATDSEQIRAVRELGYAQTFGQVEENMHGLAVPLVLGAGQPFACLNAITVREQQAADSAKTLQRIAAELTRLVHI</sequence>
<dbReference type="SUPFAM" id="SSF55781">
    <property type="entry name" value="GAF domain-like"/>
    <property type="match status" value="1"/>
</dbReference>
<organism evidence="5 6">
    <name type="scientific">Glutamicibacter mysorens</name>
    <dbReference type="NCBI Taxonomy" id="257984"/>
    <lineage>
        <taxon>Bacteria</taxon>
        <taxon>Bacillati</taxon>
        <taxon>Actinomycetota</taxon>
        <taxon>Actinomycetes</taxon>
        <taxon>Micrococcales</taxon>
        <taxon>Micrococcaceae</taxon>
        <taxon>Glutamicibacter</taxon>
    </lineage>
</organism>
<dbReference type="GO" id="GO:0003677">
    <property type="term" value="F:DNA binding"/>
    <property type="evidence" value="ECO:0007669"/>
    <property type="project" value="UniProtKB-KW"/>
</dbReference>
<gene>
    <name evidence="5" type="ORF">ATK23_2132</name>
</gene>